<organism evidence="2 3">
    <name type="scientific">Victivallis lenta</name>
    <dbReference type="NCBI Taxonomy" id="2606640"/>
    <lineage>
        <taxon>Bacteria</taxon>
        <taxon>Pseudomonadati</taxon>
        <taxon>Lentisphaerota</taxon>
        <taxon>Lentisphaeria</taxon>
        <taxon>Victivallales</taxon>
        <taxon>Victivallaceae</taxon>
        <taxon>Victivallis</taxon>
    </lineage>
</organism>
<gene>
    <name evidence="2" type="ORF">FYJ85_20000</name>
</gene>
<proteinExistence type="predicted"/>
<evidence type="ECO:0000259" key="1">
    <source>
        <dbReference type="Pfam" id="PF17389"/>
    </source>
</evidence>
<evidence type="ECO:0000313" key="3">
    <source>
        <dbReference type="Proteomes" id="UP000435649"/>
    </source>
</evidence>
<dbReference type="Gene3D" id="2.60.120.260">
    <property type="entry name" value="Galactose-binding domain-like"/>
    <property type="match status" value="1"/>
</dbReference>
<feature type="domain" description="Alpha-L-rhamnosidase six-hairpin glycosidase" evidence="1">
    <location>
        <begin position="386"/>
        <end position="627"/>
    </location>
</feature>
<dbReference type="Gene3D" id="1.50.10.10">
    <property type="match status" value="1"/>
</dbReference>
<accession>A0A844G8Y8</accession>
<dbReference type="InterPro" id="IPR035396">
    <property type="entry name" value="Bac_rhamnosid6H"/>
</dbReference>
<dbReference type="PANTHER" id="PTHR34987">
    <property type="entry name" value="C, PUTATIVE (AFU_ORTHOLOGUE AFUA_3G02880)-RELATED"/>
    <property type="match status" value="1"/>
</dbReference>
<dbReference type="Gene3D" id="2.60.420.10">
    <property type="entry name" value="Maltose phosphorylase, domain 3"/>
    <property type="match status" value="1"/>
</dbReference>
<reference evidence="2 3" key="1">
    <citation type="submission" date="2019-08" db="EMBL/GenBank/DDBJ databases">
        <title>In-depth cultivation of the pig gut microbiome towards novel bacterial diversity and tailored functional studies.</title>
        <authorList>
            <person name="Wylensek D."/>
            <person name="Hitch T.C.A."/>
            <person name="Clavel T."/>
        </authorList>
    </citation>
    <scope>NUCLEOTIDE SEQUENCE [LARGE SCALE GENOMIC DNA]</scope>
    <source>
        <strain evidence="2 3">BBE-744-WT-12</strain>
    </source>
</reference>
<dbReference type="Proteomes" id="UP000435649">
    <property type="component" value="Unassembled WGS sequence"/>
</dbReference>
<dbReference type="InterPro" id="IPR008928">
    <property type="entry name" value="6-hairpin_glycosidase_sf"/>
</dbReference>
<dbReference type="InterPro" id="IPR012341">
    <property type="entry name" value="6hp_glycosidase-like_sf"/>
</dbReference>
<dbReference type="RefSeq" id="WP_154420519.1">
    <property type="nucleotide sequence ID" value="NZ_VUNS01000034.1"/>
</dbReference>
<dbReference type="PANTHER" id="PTHR34987:SF2">
    <property type="entry name" value="B, PUTATIVE (AFU_ORTHOLOGUE AFUA_7G05040)-RELATED"/>
    <property type="match status" value="1"/>
</dbReference>
<keyword evidence="3" id="KW-1185">Reference proteome</keyword>
<comment type="caution">
    <text evidence="2">The sequence shown here is derived from an EMBL/GenBank/DDBJ whole genome shotgun (WGS) entry which is preliminary data.</text>
</comment>
<dbReference type="SUPFAM" id="SSF48208">
    <property type="entry name" value="Six-hairpin glycosidases"/>
    <property type="match status" value="1"/>
</dbReference>
<name>A0A844G8Y8_9BACT</name>
<evidence type="ECO:0000313" key="2">
    <source>
        <dbReference type="EMBL" id="MST99312.1"/>
    </source>
</evidence>
<sequence length="788" mass="88343">MANFRRVTVGRLPFWRRQAIGSWVDAGVWPAKWIALPGEPEAARTVAYRNCFTLAAPEKFMLGVCADAVYRLWLDGEELATGPELGDVEHTYVDTYELALEAGPHALVAAVSSFGGRGPYAKIEFRHGFLAAVDGACAAQLETNARNWQARPVPGHRFAQIPGWPGSVGQELIFDAAGYPDGVERGEGDGWLPVTELWPGGDAELRNEFAPQPLLYPAALPDMLATPVRGWTIRYAGPDRGRQFRIADHCSEAAARAEAELKAGGLRVPPHTKTKFLIELDDYYCVRPELVVSRGRGARISLGWAETLMTEEKEVRAKGWRTEWRDRYFFGIYDRFLPDGRDGMRFYTAWYRAGRFVSLEIETAEEVLRIDRLALNEFRYPVSFESSLEFDRPELGRLAAMARRTLEMCSHDTFMDCPYYEQLMYLGDTRIQALLTLVVSRDARLVEKALRMFAASQLESGLMQSRYPSRIRQIIPTFSPFFIAMLGDYARWHGGPLVAELLPAARRVTDAYERWIGVDGLVRIPRSWNFVDWTGWPMGVPPEADGGASGIVNAIHLYGVSSLAELYELTGDAVMADYFRTRARRLSDAVVKAFWRPERGLFADTAEGNEYSEHMQAMMLLAGTLPPEIEEACGRALCEAEDLVRATVYFTFYLFEAYRKLNRPDLFDRRLDVFREMERLGLATLLEEPEPSRSDCHAWSAHILYHFYASMLGVRPVGFGFRAVEVRPQLPPGRTLKGRVVHPAGGTVEVEAGPGGATVVLPQHLSGTYYAPDGRAVALNPGRNEIKG</sequence>
<protein>
    <submittedName>
        <fullName evidence="2">Bacterial alpha-L-rhamnosidase</fullName>
    </submittedName>
</protein>
<dbReference type="GO" id="GO:0005975">
    <property type="term" value="P:carbohydrate metabolic process"/>
    <property type="evidence" value="ECO:0007669"/>
    <property type="project" value="InterPro"/>
</dbReference>
<dbReference type="Pfam" id="PF17389">
    <property type="entry name" value="Bac_rhamnosid6H"/>
    <property type="match status" value="1"/>
</dbReference>
<dbReference type="AlphaFoldDB" id="A0A844G8Y8"/>
<dbReference type="EMBL" id="VUNS01000034">
    <property type="protein sequence ID" value="MST99312.1"/>
    <property type="molecule type" value="Genomic_DNA"/>
</dbReference>